<accession>A0A7M1B8T0</accession>
<dbReference type="AlphaFoldDB" id="A0A7M1B8T0"/>
<proteinExistence type="predicted"/>
<dbReference type="RefSeq" id="WP_193110272.1">
    <property type="nucleotide sequence ID" value="NZ_CP041406.1"/>
</dbReference>
<keyword evidence="2" id="KW-1185">Reference proteome</keyword>
<gene>
    <name evidence="1" type="ORF">FM071_07355</name>
</gene>
<sequence>MITLNDTHFIAAGTNRACYVHPEDPNKCLKVVISGNNKESHREISYYQFLLKRDISWAMVARFYGTQASNKGEAEVVELIRDNDDNISHSLDHYFRILTSEDELKKFIDLLIELKRYLFTELIYVKDLNAVNIVYQKSSNERGKLVVIDGLAYPNRFKALNNIDFFTKKKINKSWKHFIWTLKKRCSSKYHKNLKILLIESENQL</sequence>
<protein>
    <recommendedName>
        <fullName evidence="3">PhoP regulatory network protein YrbL</fullName>
    </recommendedName>
</protein>
<evidence type="ECO:0000313" key="2">
    <source>
        <dbReference type="Proteomes" id="UP000593580"/>
    </source>
</evidence>
<reference evidence="1 2" key="1">
    <citation type="submission" date="2019-07" db="EMBL/GenBank/DDBJ databases">
        <title>Sulfurimonas paralvinellae sp. nov., a novel mesophilic, hydrogen- and sulfur-oxidizing chemolithoautotroph within the Epsilonproteo- bacteria isolated from a deep-sea hydrothermal vent polychaete nest, reclassification of Thiomicrospira denitrificans as Sulfurimonas denitrificans comb. nov. and emended description of the genus Sulfurimonas.</title>
        <authorList>
            <person name="Wang S."/>
            <person name="Jiang L."/>
            <person name="Shao Z."/>
        </authorList>
    </citation>
    <scope>NUCLEOTIDE SEQUENCE [LARGE SCALE GENOMIC DNA]</scope>
    <source>
        <strain evidence="1 2">GO25</strain>
    </source>
</reference>
<evidence type="ECO:0000313" key="1">
    <source>
        <dbReference type="EMBL" id="QOP46114.1"/>
    </source>
</evidence>
<organism evidence="1 2">
    <name type="scientific">Sulfurimonas paralvinellae</name>
    <dbReference type="NCBI Taxonomy" id="317658"/>
    <lineage>
        <taxon>Bacteria</taxon>
        <taxon>Pseudomonadati</taxon>
        <taxon>Campylobacterota</taxon>
        <taxon>Epsilonproteobacteria</taxon>
        <taxon>Campylobacterales</taxon>
        <taxon>Sulfurimonadaceae</taxon>
        <taxon>Sulfurimonas</taxon>
    </lineage>
</organism>
<dbReference type="Proteomes" id="UP000593580">
    <property type="component" value="Chromosome"/>
</dbReference>
<dbReference type="InterPro" id="IPR019647">
    <property type="entry name" value="PhoP_reg_network_YrbL"/>
</dbReference>
<dbReference type="EMBL" id="CP041406">
    <property type="protein sequence ID" value="QOP46114.1"/>
    <property type="molecule type" value="Genomic_DNA"/>
</dbReference>
<dbReference type="Pfam" id="PF10707">
    <property type="entry name" value="YrbL-PhoP_reg"/>
    <property type="match status" value="1"/>
</dbReference>
<dbReference type="KEGG" id="spal:FM071_07355"/>
<evidence type="ECO:0008006" key="3">
    <source>
        <dbReference type="Google" id="ProtNLM"/>
    </source>
</evidence>
<name>A0A7M1B8T0_9BACT</name>